<keyword evidence="1" id="KW-1133">Transmembrane helix</keyword>
<name>A0AA39Q0F2_9AGAR</name>
<feature type="transmembrane region" description="Helical" evidence="1">
    <location>
        <begin position="26"/>
        <end position="46"/>
    </location>
</feature>
<feature type="transmembrane region" description="Helical" evidence="1">
    <location>
        <begin position="103"/>
        <end position="121"/>
    </location>
</feature>
<keyword evidence="1" id="KW-0812">Transmembrane</keyword>
<feature type="transmembrane region" description="Helical" evidence="1">
    <location>
        <begin position="153"/>
        <end position="182"/>
    </location>
</feature>
<dbReference type="InterPro" id="IPR045338">
    <property type="entry name" value="DUF6535"/>
</dbReference>
<keyword evidence="1" id="KW-0472">Membrane</keyword>
<gene>
    <name evidence="3" type="ORF">EDD18DRAFT_430471</name>
</gene>
<reference evidence="3" key="1">
    <citation type="submission" date="2023-06" db="EMBL/GenBank/DDBJ databases">
        <authorList>
            <consortium name="Lawrence Berkeley National Laboratory"/>
            <person name="Ahrendt S."/>
            <person name="Sahu N."/>
            <person name="Indic B."/>
            <person name="Wong-Bajracharya J."/>
            <person name="Merenyi Z."/>
            <person name="Ke H.-M."/>
            <person name="Monk M."/>
            <person name="Kocsube S."/>
            <person name="Drula E."/>
            <person name="Lipzen A."/>
            <person name="Balint B."/>
            <person name="Henrissat B."/>
            <person name="Andreopoulos B."/>
            <person name="Martin F.M."/>
            <person name="Harder C.B."/>
            <person name="Rigling D."/>
            <person name="Ford K.L."/>
            <person name="Foster G.D."/>
            <person name="Pangilinan J."/>
            <person name="Papanicolaou A."/>
            <person name="Barry K."/>
            <person name="LaButti K."/>
            <person name="Viragh M."/>
            <person name="Koriabine M."/>
            <person name="Yan M."/>
            <person name="Riley R."/>
            <person name="Champramary S."/>
            <person name="Plett K.L."/>
            <person name="Tsai I.J."/>
            <person name="Slot J."/>
            <person name="Sipos G."/>
            <person name="Plett J."/>
            <person name="Nagy L.G."/>
            <person name="Grigoriev I.V."/>
        </authorList>
    </citation>
    <scope>NUCLEOTIDE SEQUENCE</scope>
    <source>
        <strain evidence="3">HWK02</strain>
    </source>
</reference>
<feature type="transmembrane region" description="Helical" evidence="1">
    <location>
        <begin position="188"/>
        <end position="209"/>
    </location>
</feature>
<feature type="domain" description="DUF6535" evidence="2">
    <location>
        <begin position="14"/>
        <end position="182"/>
    </location>
</feature>
<evidence type="ECO:0000313" key="4">
    <source>
        <dbReference type="Proteomes" id="UP001175228"/>
    </source>
</evidence>
<dbReference type="Pfam" id="PF20153">
    <property type="entry name" value="DUF6535"/>
    <property type="match status" value="1"/>
</dbReference>
<evidence type="ECO:0000313" key="3">
    <source>
        <dbReference type="EMBL" id="KAK0493086.1"/>
    </source>
</evidence>
<dbReference type="EMBL" id="JAUEPU010000026">
    <property type="protein sequence ID" value="KAK0493086.1"/>
    <property type="molecule type" value="Genomic_DNA"/>
</dbReference>
<keyword evidence="4" id="KW-1185">Reference proteome</keyword>
<dbReference type="AlphaFoldDB" id="A0AA39Q0F2"/>
<sequence length="303" mass="34288">MREYGGHTLTRVRIRMVTESRESVDVLLVFAGLFSAVASAFVSPTYQNLQADYARVSASLLFEMVIIQHAIANGSFLDNVPVSSLNPYTKFTPTTTDIWANRLWFTSISISLATALVAVLVKQWLHHYIALPSGTPRERSHVRQYRYGGFQKWHVLVTVELLPVLMHLALGIFFVGLTVFLVPLRPGLSWVIGIGIVAASAMYLITIFLPIRYPQCPYRTLLSDLLYYLYRYITPGAEISSFDDLEIEAVYYESDSLSVESLHWLFSSSSNPTVRDCDPVDRWLTAVSNGCSEESLWKNHRYS</sequence>
<accession>A0AA39Q0F2</accession>
<comment type="caution">
    <text evidence="3">The sequence shown here is derived from an EMBL/GenBank/DDBJ whole genome shotgun (WGS) entry which is preliminary data.</text>
</comment>
<evidence type="ECO:0000256" key="1">
    <source>
        <dbReference type="SAM" id="Phobius"/>
    </source>
</evidence>
<proteinExistence type="predicted"/>
<protein>
    <recommendedName>
        <fullName evidence="2">DUF6535 domain-containing protein</fullName>
    </recommendedName>
</protein>
<evidence type="ECO:0000259" key="2">
    <source>
        <dbReference type="Pfam" id="PF20153"/>
    </source>
</evidence>
<organism evidence="3 4">
    <name type="scientific">Armillaria luteobubalina</name>
    <dbReference type="NCBI Taxonomy" id="153913"/>
    <lineage>
        <taxon>Eukaryota</taxon>
        <taxon>Fungi</taxon>
        <taxon>Dikarya</taxon>
        <taxon>Basidiomycota</taxon>
        <taxon>Agaricomycotina</taxon>
        <taxon>Agaricomycetes</taxon>
        <taxon>Agaricomycetidae</taxon>
        <taxon>Agaricales</taxon>
        <taxon>Marasmiineae</taxon>
        <taxon>Physalacriaceae</taxon>
        <taxon>Armillaria</taxon>
    </lineage>
</organism>
<dbReference type="Proteomes" id="UP001175228">
    <property type="component" value="Unassembled WGS sequence"/>
</dbReference>